<protein>
    <submittedName>
        <fullName evidence="9">Cubilin</fullName>
    </submittedName>
</protein>
<evidence type="ECO:0000256" key="6">
    <source>
        <dbReference type="SAM" id="Coils"/>
    </source>
</evidence>
<evidence type="ECO:0000313" key="10">
    <source>
        <dbReference type="Proteomes" id="UP000002279"/>
    </source>
</evidence>
<evidence type="ECO:0000256" key="1">
    <source>
        <dbReference type="ARBA" id="ARBA00022536"/>
    </source>
</evidence>
<evidence type="ECO:0000313" key="9">
    <source>
        <dbReference type="Ensembl" id="ENSOANP00000037206.1"/>
    </source>
</evidence>
<evidence type="ECO:0000259" key="8">
    <source>
        <dbReference type="PROSITE" id="PS50026"/>
    </source>
</evidence>
<dbReference type="GO" id="GO:0005509">
    <property type="term" value="F:calcium ion binding"/>
    <property type="evidence" value="ECO:0007669"/>
    <property type="project" value="InterPro"/>
</dbReference>
<dbReference type="GeneTree" id="ENSGT00940000158291"/>
<feature type="region of interest" description="Disordered" evidence="7">
    <location>
        <begin position="52"/>
        <end position="98"/>
    </location>
</feature>
<dbReference type="PROSITE" id="PS50026">
    <property type="entry name" value="EGF_3"/>
    <property type="match status" value="1"/>
</dbReference>
<name>A0A6I8N867_ORNAN</name>
<evidence type="ECO:0000256" key="2">
    <source>
        <dbReference type="ARBA" id="ARBA00022737"/>
    </source>
</evidence>
<evidence type="ECO:0000256" key="4">
    <source>
        <dbReference type="ARBA" id="ARBA00023180"/>
    </source>
</evidence>
<dbReference type="SUPFAM" id="SSF57196">
    <property type="entry name" value="EGF/Laminin"/>
    <property type="match status" value="1"/>
</dbReference>
<dbReference type="FunFam" id="2.10.25.10:FF:000006">
    <property type="entry name" value="Versican core protein-like isoform 1"/>
    <property type="match status" value="1"/>
</dbReference>
<dbReference type="InterPro" id="IPR001881">
    <property type="entry name" value="EGF-like_Ca-bd_dom"/>
</dbReference>
<reference evidence="9" key="2">
    <citation type="submission" date="2025-09" db="UniProtKB">
        <authorList>
            <consortium name="Ensembl"/>
        </authorList>
    </citation>
    <scope>IDENTIFICATION</scope>
    <source>
        <strain evidence="9">Glennie</strain>
    </source>
</reference>
<feature type="domain" description="EGF-like" evidence="8">
    <location>
        <begin position="196"/>
        <end position="232"/>
    </location>
</feature>
<keyword evidence="6" id="KW-0175">Coiled coil</keyword>
<evidence type="ECO:0000256" key="5">
    <source>
        <dbReference type="PROSITE-ProRule" id="PRU00076"/>
    </source>
</evidence>
<dbReference type="Bgee" id="ENSOANG00000006974">
    <property type="expression patterns" value="Expressed in adult mammalian kidney and 6 other cell types or tissues"/>
</dbReference>
<keyword evidence="1 5" id="KW-0245">EGF-like domain</keyword>
<keyword evidence="10" id="KW-1185">Reference proteome</keyword>
<keyword evidence="2" id="KW-0677">Repeat</keyword>
<feature type="compositionally biased region" description="Basic and acidic residues" evidence="7">
    <location>
        <begin position="53"/>
        <end position="79"/>
    </location>
</feature>
<dbReference type="CDD" id="cd00054">
    <property type="entry name" value="EGF_CA"/>
    <property type="match status" value="1"/>
</dbReference>
<dbReference type="AlphaFoldDB" id="A0A6I8N867"/>
<feature type="coiled-coil region" evidence="6">
    <location>
        <begin position="167"/>
        <end position="194"/>
    </location>
</feature>
<feature type="region of interest" description="Disordered" evidence="7">
    <location>
        <begin position="1"/>
        <end position="27"/>
    </location>
</feature>
<keyword evidence="4" id="KW-0325">Glycoprotein</keyword>
<dbReference type="SMART" id="SM00181">
    <property type="entry name" value="EGF"/>
    <property type="match status" value="1"/>
</dbReference>
<dbReference type="SMART" id="SM00179">
    <property type="entry name" value="EGF_CA"/>
    <property type="match status" value="1"/>
</dbReference>
<gene>
    <name evidence="9" type="primary">CUBN</name>
</gene>
<dbReference type="Gene3D" id="2.10.25.10">
    <property type="entry name" value="Laminin"/>
    <property type="match status" value="1"/>
</dbReference>
<keyword evidence="3" id="KW-1015">Disulfide bond</keyword>
<dbReference type="Ensembl" id="ENSOANT00000050308.1">
    <property type="protein sequence ID" value="ENSOANP00000037206.1"/>
    <property type="gene ID" value="ENSOANG00000006974.2"/>
</dbReference>
<dbReference type="Proteomes" id="UP000002279">
    <property type="component" value="Unplaced"/>
</dbReference>
<dbReference type="InterPro" id="IPR000742">
    <property type="entry name" value="EGF"/>
</dbReference>
<feature type="compositionally biased region" description="Basic and acidic residues" evidence="7">
    <location>
        <begin position="1"/>
        <end position="10"/>
    </location>
</feature>
<dbReference type="PROSITE" id="PS00010">
    <property type="entry name" value="ASX_HYDROXYL"/>
    <property type="match status" value="1"/>
</dbReference>
<dbReference type="InterPro" id="IPR000152">
    <property type="entry name" value="EGF-type_Asp/Asn_hydroxyl_site"/>
</dbReference>
<reference evidence="9" key="1">
    <citation type="submission" date="2025-08" db="UniProtKB">
        <authorList>
            <consortium name="Ensembl"/>
        </authorList>
    </citation>
    <scope>IDENTIFICATION</scope>
    <source>
        <strain evidence="9">Glennie</strain>
    </source>
</reference>
<sequence length="296" mass="32701">MRVPRAERPSPSKVQAQHPRGIHPRCPTPLKGLDGCLGIFYRLQRRRGVRRGAARELRGGRAGQRDGGGEMRIEGKGRTLENSVRGPGSRRKMSSSIASSVPLLRPRITSERGSLVFRTDSDGDIEFRTGFQGRIKVNDRDLGTSLLQIQGNAAEITEFKRVGAAFMHNVSSRLSQLQSRLGDLENRFQSLQQAAQRRVCSSNPCQNGGTCLNLLDSFFCLCPPSWKVSVSGFSLPSLQLLPWLDILSPRVPWVPAPFLSLQRRSLARVGWLAILPRGPLPLNPAGWTGQKAPRPK</sequence>
<evidence type="ECO:0000256" key="3">
    <source>
        <dbReference type="ARBA" id="ARBA00023157"/>
    </source>
</evidence>
<evidence type="ECO:0000256" key="7">
    <source>
        <dbReference type="SAM" id="MobiDB-lite"/>
    </source>
</evidence>
<comment type="caution">
    <text evidence="5">Lacks conserved residue(s) required for the propagation of feature annotation.</text>
</comment>
<dbReference type="Pfam" id="PF00008">
    <property type="entry name" value="EGF"/>
    <property type="match status" value="1"/>
</dbReference>
<accession>A0A6I8N867</accession>
<organism evidence="9 10">
    <name type="scientific">Ornithorhynchus anatinus</name>
    <name type="common">Duckbill platypus</name>
    <dbReference type="NCBI Taxonomy" id="9258"/>
    <lineage>
        <taxon>Eukaryota</taxon>
        <taxon>Metazoa</taxon>
        <taxon>Chordata</taxon>
        <taxon>Craniata</taxon>
        <taxon>Vertebrata</taxon>
        <taxon>Euteleostomi</taxon>
        <taxon>Mammalia</taxon>
        <taxon>Monotremata</taxon>
        <taxon>Ornithorhynchidae</taxon>
        <taxon>Ornithorhynchus</taxon>
    </lineage>
</organism>
<proteinExistence type="predicted"/>